<dbReference type="PANTHER" id="PTHR33112">
    <property type="entry name" value="DOMAIN PROTEIN, PUTATIVE-RELATED"/>
    <property type="match status" value="1"/>
</dbReference>
<reference evidence="2 3" key="1">
    <citation type="journal article" date="2024" name="Commun. Biol.">
        <title>Comparative genomic analysis of thermophilic fungi reveals convergent evolutionary adaptations and gene losses.</title>
        <authorList>
            <person name="Steindorff A.S."/>
            <person name="Aguilar-Pontes M.V."/>
            <person name="Robinson A.J."/>
            <person name="Andreopoulos B."/>
            <person name="LaButti K."/>
            <person name="Kuo A."/>
            <person name="Mondo S."/>
            <person name="Riley R."/>
            <person name="Otillar R."/>
            <person name="Haridas S."/>
            <person name="Lipzen A."/>
            <person name="Grimwood J."/>
            <person name="Schmutz J."/>
            <person name="Clum A."/>
            <person name="Reid I.D."/>
            <person name="Moisan M.C."/>
            <person name="Butler G."/>
            <person name="Nguyen T.T.M."/>
            <person name="Dewar K."/>
            <person name="Conant G."/>
            <person name="Drula E."/>
            <person name="Henrissat B."/>
            <person name="Hansel C."/>
            <person name="Singer S."/>
            <person name="Hutchinson M.I."/>
            <person name="de Vries R.P."/>
            <person name="Natvig D.O."/>
            <person name="Powell A.J."/>
            <person name="Tsang A."/>
            <person name="Grigoriev I.V."/>
        </authorList>
    </citation>
    <scope>NUCLEOTIDE SEQUENCE [LARGE SCALE GENOMIC DNA]</scope>
    <source>
        <strain evidence="2 3">CBS 494.80</strain>
    </source>
</reference>
<feature type="domain" description="Heterokaryon incompatibility" evidence="1">
    <location>
        <begin position="247"/>
        <end position="391"/>
    </location>
</feature>
<comment type="caution">
    <text evidence="2">The sequence shown here is derived from an EMBL/GenBank/DDBJ whole genome shotgun (WGS) entry which is preliminary data.</text>
</comment>
<name>A0ABR4CK23_9HELO</name>
<accession>A0ABR4CK23</accession>
<dbReference type="Pfam" id="PF06985">
    <property type="entry name" value="HET"/>
    <property type="match status" value="1"/>
</dbReference>
<proteinExistence type="predicted"/>
<keyword evidence="3" id="KW-1185">Reference proteome</keyword>
<organism evidence="2 3">
    <name type="scientific">Oculimacula yallundae</name>
    <dbReference type="NCBI Taxonomy" id="86028"/>
    <lineage>
        <taxon>Eukaryota</taxon>
        <taxon>Fungi</taxon>
        <taxon>Dikarya</taxon>
        <taxon>Ascomycota</taxon>
        <taxon>Pezizomycotina</taxon>
        <taxon>Leotiomycetes</taxon>
        <taxon>Helotiales</taxon>
        <taxon>Ploettnerulaceae</taxon>
        <taxon>Oculimacula</taxon>
    </lineage>
</organism>
<protein>
    <recommendedName>
        <fullName evidence="1">Heterokaryon incompatibility domain-containing protein</fullName>
    </recommendedName>
</protein>
<sequence>MSPALFNTAKRWLRSKAENSTKKGIIDVSETTSDGRYLMIENRIQTGDISVCQKIDASTLLTDSDCIQFEINTESENICNLCRYTFSVKSLRHLNIEGGCFIHHSMLQISGCANRGCLFCAFLQARRSTHPVFEDTQTQLLISQREGQLWVTYLDKLLDRGYCDPSECFNIFSSDGTHDGEFVFLRCLPNLDDTNETATMKIREWISICQKKHKKCPGQKIPRLPGRVINVDQMRLHISHSGEKAPYAALSYCWGGNQSFKATKDNLTSMIRALPYSSLPKTLQDAVFVTRQAGLRYLWVDALCILQDDELDKAFWVHKMDSIYTDCTVCIAAAIATGASEGFLRPRPFPDALKMPFDLEKDNKEHLWVVEEATGSYPPEPLHTRGWTFQEISLAQRVLMYSREGLTWTCAENFAPVPDIYLINEHSTRPTNVHPGMFHRREFPLGRPEILGSWKTTVHTFTKRELSFASDRLPALAGVAARFHSIRKDEYLAGLWREDLHLQLAWVRAQNDDNPSLQPTEYQAPSWTWSSVTGSVRYLESYMIRYHSHAIDIVSCRVQLITDASPFGKVKGGFWKLMHTHFP</sequence>
<evidence type="ECO:0000259" key="1">
    <source>
        <dbReference type="Pfam" id="PF06985"/>
    </source>
</evidence>
<dbReference type="PANTHER" id="PTHR33112:SF16">
    <property type="entry name" value="HETEROKARYON INCOMPATIBILITY DOMAIN-CONTAINING PROTEIN"/>
    <property type="match status" value="1"/>
</dbReference>
<evidence type="ECO:0000313" key="2">
    <source>
        <dbReference type="EMBL" id="KAL2070260.1"/>
    </source>
</evidence>
<dbReference type="Proteomes" id="UP001595075">
    <property type="component" value="Unassembled WGS sequence"/>
</dbReference>
<gene>
    <name evidence="2" type="ORF">VTL71DRAFT_13286</name>
</gene>
<dbReference type="InterPro" id="IPR010730">
    <property type="entry name" value="HET"/>
</dbReference>
<dbReference type="EMBL" id="JAZHXI010000006">
    <property type="protein sequence ID" value="KAL2070260.1"/>
    <property type="molecule type" value="Genomic_DNA"/>
</dbReference>
<evidence type="ECO:0000313" key="3">
    <source>
        <dbReference type="Proteomes" id="UP001595075"/>
    </source>
</evidence>